<comment type="caution">
    <text evidence="1">The sequence shown here is derived from an EMBL/GenBank/DDBJ whole genome shotgun (WGS) entry which is preliminary data.</text>
</comment>
<evidence type="ECO:0000313" key="1">
    <source>
        <dbReference type="EMBL" id="POR33508.1"/>
    </source>
</evidence>
<dbReference type="EMBL" id="PKSG01000680">
    <property type="protein sequence ID" value="POR33508.1"/>
    <property type="molecule type" value="Genomic_DNA"/>
</dbReference>
<accession>A0A2S4KTK1</accession>
<dbReference type="Proteomes" id="UP000237481">
    <property type="component" value="Unassembled WGS sequence"/>
</dbReference>
<organism evidence="1 2">
    <name type="scientific">Tolypocladium paradoxum</name>
    <dbReference type="NCBI Taxonomy" id="94208"/>
    <lineage>
        <taxon>Eukaryota</taxon>
        <taxon>Fungi</taxon>
        <taxon>Dikarya</taxon>
        <taxon>Ascomycota</taxon>
        <taxon>Pezizomycotina</taxon>
        <taxon>Sordariomycetes</taxon>
        <taxon>Hypocreomycetidae</taxon>
        <taxon>Hypocreales</taxon>
        <taxon>Ophiocordycipitaceae</taxon>
        <taxon>Tolypocladium</taxon>
    </lineage>
</organism>
<keyword evidence="2" id="KW-1185">Reference proteome</keyword>
<protein>
    <submittedName>
        <fullName evidence="1">Uncharacterized protein</fullName>
    </submittedName>
</protein>
<name>A0A2S4KTK1_9HYPO</name>
<proteinExistence type="predicted"/>
<dbReference type="AlphaFoldDB" id="A0A2S4KTK1"/>
<reference evidence="1 2" key="1">
    <citation type="submission" date="2018-01" db="EMBL/GenBank/DDBJ databases">
        <title>Harnessing the power of phylogenomics to disentangle the directionality and signatures of interkingdom host jumping in the parasitic fungal genus Tolypocladium.</title>
        <authorList>
            <person name="Quandt C.A."/>
            <person name="Patterson W."/>
            <person name="Spatafora J.W."/>
        </authorList>
    </citation>
    <scope>NUCLEOTIDE SEQUENCE [LARGE SCALE GENOMIC DNA]</scope>
    <source>
        <strain evidence="1 2">NRBC 100945</strain>
    </source>
</reference>
<gene>
    <name evidence="1" type="ORF">TPAR_06274</name>
</gene>
<evidence type="ECO:0000313" key="2">
    <source>
        <dbReference type="Proteomes" id="UP000237481"/>
    </source>
</evidence>
<sequence length="269" mass="29682">MRQSPSSIELTEANLQKRLGLKGLKYIDEAEVYIDDDEKGNLTYRGGEPHGDDLVEALESTFFPLERAIRGPPEDIVIDHEVQAEQDRNDQHCTSWKSKMQHWSSDRTALESEKTNNSRLDQLLQERGGGPLWMPIDKDLSVERSPLESAGPQADYSLDSKTALPTAVIAHSSQLPSAKLVPVANTRRERGHGDDTESSAAPAHGCCECLHVVLIGPLLGKFARHAAPQDLAVWKTRLLKLSAYLLTLLNRQILSDDGFNCRGGVLPAT</sequence>